<feature type="domain" description="Methionyl/Leucyl tRNA synthetase" evidence="7">
    <location>
        <begin position="502"/>
        <end position="592"/>
    </location>
</feature>
<reference evidence="8" key="1">
    <citation type="submission" date="2022-08" db="UniProtKB">
        <authorList>
            <consortium name="EnsemblMetazoa"/>
        </authorList>
    </citation>
    <scope>IDENTIFICATION</scope>
    <source>
        <strain evidence="8">05x7-T-G4-1.051#20</strain>
    </source>
</reference>
<evidence type="ECO:0000256" key="2">
    <source>
        <dbReference type="ARBA" id="ARBA00022741"/>
    </source>
</evidence>
<dbReference type="Gene3D" id="3.40.50.620">
    <property type="entry name" value="HUPs"/>
    <property type="match status" value="1"/>
</dbReference>
<evidence type="ECO:0000313" key="9">
    <source>
        <dbReference type="Proteomes" id="UP000005408"/>
    </source>
</evidence>
<evidence type="ECO:0000313" key="8">
    <source>
        <dbReference type="EnsemblMetazoa" id="G14769.1:cds"/>
    </source>
</evidence>
<evidence type="ECO:0000256" key="4">
    <source>
        <dbReference type="ARBA" id="ARBA00022917"/>
    </source>
</evidence>
<keyword evidence="5 6" id="KW-0030">Aminoacyl-tRNA synthetase</keyword>
<keyword evidence="3 6" id="KW-0067">ATP-binding</keyword>
<dbReference type="InterPro" id="IPR023457">
    <property type="entry name" value="Met-tRNA_synth_2"/>
</dbReference>
<evidence type="ECO:0000256" key="3">
    <source>
        <dbReference type="ARBA" id="ARBA00022840"/>
    </source>
</evidence>
<proteinExistence type="inferred from homology"/>
<comment type="similarity">
    <text evidence="6">Belongs to the class-I aminoacyl-tRNA synthetase family.</text>
</comment>
<dbReference type="SUPFAM" id="SSF52374">
    <property type="entry name" value="Nucleotidylyl transferase"/>
    <property type="match status" value="1"/>
</dbReference>
<evidence type="ECO:0000259" key="7">
    <source>
        <dbReference type="Pfam" id="PF09334"/>
    </source>
</evidence>
<dbReference type="GO" id="GO:0004825">
    <property type="term" value="F:methionine-tRNA ligase activity"/>
    <property type="evidence" value="ECO:0007669"/>
    <property type="project" value="InterPro"/>
</dbReference>
<feature type="domain" description="Methionyl/Leucyl tRNA synthetase" evidence="7">
    <location>
        <begin position="376"/>
        <end position="450"/>
    </location>
</feature>
<dbReference type="InterPro" id="IPR015413">
    <property type="entry name" value="Methionyl/Leucyl_tRNA_Synth"/>
</dbReference>
<dbReference type="Gene3D" id="2.170.220.10">
    <property type="match status" value="1"/>
</dbReference>
<dbReference type="GO" id="GO:0005524">
    <property type="term" value="F:ATP binding"/>
    <property type="evidence" value="ECO:0007669"/>
    <property type="project" value="UniProtKB-KW"/>
</dbReference>
<dbReference type="Proteomes" id="UP000005408">
    <property type="component" value="Unassembled WGS sequence"/>
</dbReference>
<protein>
    <recommendedName>
        <fullName evidence="7">Methionyl/Leucyl tRNA synthetase domain-containing protein</fullName>
    </recommendedName>
</protein>
<dbReference type="PANTHER" id="PTHR43326:SF1">
    <property type="entry name" value="METHIONINE--TRNA LIGASE, MITOCHONDRIAL"/>
    <property type="match status" value="1"/>
</dbReference>
<dbReference type="EnsemblMetazoa" id="G14769.1">
    <property type="protein sequence ID" value="G14769.1:cds"/>
    <property type="gene ID" value="G14769"/>
</dbReference>
<evidence type="ECO:0000256" key="5">
    <source>
        <dbReference type="ARBA" id="ARBA00023146"/>
    </source>
</evidence>
<accession>A0A8W8IKW0</accession>
<evidence type="ECO:0000256" key="1">
    <source>
        <dbReference type="ARBA" id="ARBA00022598"/>
    </source>
</evidence>
<dbReference type="Pfam" id="PF09334">
    <property type="entry name" value="tRNA-synt_1g"/>
    <property type="match status" value="2"/>
</dbReference>
<evidence type="ECO:0000256" key="6">
    <source>
        <dbReference type="RuleBase" id="RU363039"/>
    </source>
</evidence>
<dbReference type="InterPro" id="IPR014729">
    <property type="entry name" value="Rossmann-like_a/b/a_fold"/>
</dbReference>
<organism evidence="8 9">
    <name type="scientific">Magallana gigas</name>
    <name type="common">Pacific oyster</name>
    <name type="synonym">Crassostrea gigas</name>
    <dbReference type="NCBI Taxonomy" id="29159"/>
    <lineage>
        <taxon>Eukaryota</taxon>
        <taxon>Metazoa</taxon>
        <taxon>Spiralia</taxon>
        <taxon>Lophotrochozoa</taxon>
        <taxon>Mollusca</taxon>
        <taxon>Bivalvia</taxon>
        <taxon>Autobranchia</taxon>
        <taxon>Pteriomorphia</taxon>
        <taxon>Ostreida</taxon>
        <taxon>Ostreoidea</taxon>
        <taxon>Ostreidae</taxon>
        <taxon>Magallana</taxon>
    </lineage>
</organism>
<dbReference type="AlphaFoldDB" id="A0A8W8IKW0"/>
<keyword evidence="9" id="KW-1185">Reference proteome</keyword>
<sequence length="655" mass="73699">MNVSLRCRVYDDYFKTSFISDCVSPKHLPLFSSANVTEFFSSRSYYSESNHSFSCKATFDDNTNISIVYSFNFTTASNGTLLRCLAVDNTLKLNATVELFASSIATSSDCGNDTYDPVRKIRKHNRIEVFRHYRGYAWSSINIAQQNKSGSFLLLNVSSNGNVESETTRISGSVTKDDDYINVTVSFDASPGSGVCELNQTYSCDIQLIDSSIGTIAANSTLILEIPVTDVQIHLQPEYQYGLSDWINCTANTIDKYTPMFLEVCVNESTFIPLENATNSTPNISPASVQVILEPKSQERFFGSTAEMFCHANASIFQWKVIHLDFQNSSSLPQRLISVYYDETKQGLENMINATLLKKDVIVNISYLFNISEIATVSVSSGQPVVWMAEENYMFRLTSFGPQLKKWLNSGVIYPKEKRNQAEMILKNLQDLSVSRSRSRLSWGIPVPGDSLPNSSGGYPDDLQNWPADIQIVDRTSSRINIYTGDMIFKKTQFGNSQIMVFGLHSIAAGLDLPKQIVCHAHWEVDGYKMSKSRGNVVDPQERMNKLTESGFRYFLLKSGNTFTNCNYNDEVAKELINAEIVNTYLNLLSRSSSKSINKQAIFPSFDEGDFQTFFTEEERDMFNNLLTLTEICTTHYQGRCVTKQVKPSLNTSEE</sequence>
<name>A0A8W8IKW0_MAGGI</name>
<keyword evidence="2 6" id="KW-0547">Nucleotide-binding</keyword>
<dbReference type="PANTHER" id="PTHR43326">
    <property type="entry name" value="METHIONYL-TRNA SYNTHETASE"/>
    <property type="match status" value="1"/>
</dbReference>
<keyword evidence="4 6" id="KW-0648">Protein biosynthesis</keyword>
<dbReference type="GO" id="GO:0006431">
    <property type="term" value="P:methionyl-tRNA aminoacylation"/>
    <property type="evidence" value="ECO:0007669"/>
    <property type="project" value="TreeGrafter"/>
</dbReference>
<keyword evidence="1 6" id="KW-0436">Ligase</keyword>